<evidence type="ECO:0000256" key="13">
    <source>
        <dbReference type="ARBA" id="ARBA00022879"/>
    </source>
</evidence>
<comment type="caution">
    <text evidence="22">Lacks conserved residue(s) required for the propagation of feature annotation.</text>
</comment>
<evidence type="ECO:0000256" key="5">
    <source>
        <dbReference type="ARBA" id="ARBA00022511"/>
    </source>
</evidence>
<evidence type="ECO:0000256" key="4">
    <source>
        <dbReference type="ARBA" id="ARBA00022510"/>
    </source>
</evidence>
<dbReference type="GO" id="GO:0016020">
    <property type="term" value="C:membrane"/>
    <property type="evidence" value="ECO:0007669"/>
    <property type="project" value="UniProtKB-UniRule"/>
</dbReference>
<evidence type="ECO:0000313" key="25">
    <source>
        <dbReference type="EMBL" id="AXB35713.1"/>
    </source>
</evidence>
<dbReference type="Gene3D" id="3.90.209.20">
    <property type="match status" value="1"/>
</dbReference>
<dbReference type="Pfam" id="PF00509">
    <property type="entry name" value="Hemagglutinin"/>
    <property type="match status" value="1"/>
</dbReference>
<dbReference type="GO" id="GO:0039654">
    <property type="term" value="P:fusion of virus membrane with host endosome membrane"/>
    <property type="evidence" value="ECO:0007669"/>
    <property type="project" value="UniProtKB-UniRule"/>
</dbReference>
<evidence type="ECO:0000256" key="1">
    <source>
        <dbReference type="ARBA" id="ARBA00004310"/>
    </source>
</evidence>
<comment type="similarity">
    <text evidence="2 22 23">Belongs to the influenza viruses hemagglutinin family.</text>
</comment>
<dbReference type="SUPFAM" id="SSF49818">
    <property type="entry name" value="Viral protein domain"/>
    <property type="match status" value="1"/>
</dbReference>
<keyword evidence="12 22" id="KW-1043">Host membrane</keyword>
<proteinExistence type="inferred from homology"/>
<feature type="disulfide bond" evidence="22">
    <location>
        <begin position="71"/>
        <end position="83"/>
    </location>
</feature>
<keyword evidence="11 22" id="KW-0946">Virion</keyword>
<keyword evidence="22" id="KW-0812">Transmembrane</keyword>
<dbReference type="GO" id="GO:0020002">
    <property type="term" value="C:host cell plasma membrane"/>
    <property type="evidence" value="ECO:0007669"/>
    <property type="project" value="UniProtKB-SubCell"/>
</dbReference>
<keyword evidence="5 22" id="KW-1032">Host cell membrane</keyword>
<evidence type="ECO:0000256" key="24">
    <source>
        <dbReference type="SAM" id="Coils"/>
    </source>
</evidence>
<evidence type="ECO:0000256" key="10">
    <source>
        <dbReference type="ARBA" id="ARBA00022804"/>
    </source>
</evidence>
<feature type="site" description="Cleavage; by host" evidence="22">
    <location>
        <begin position="342"/>
        <end position="343"/>
    </location>
</feature>
<evidence type="ECO:0000256" key="23">
    <source>
        <dbReference type="RuleBase" id="RU003324"/>
    </source>
</evidence>
<feature type="lipid moiety-binding region" description="S-palmitoyl cysteine; by host" evidence="22">
    <location>
        <position position="554"/>
    </location>
</feature>
<keyword evidence="17 22" id="KW-1015">Disulfide bond</keyword>
<keyword evidence="13 22" id="KW-0261">Viral envelope protein</keyword>
<evidence type="ECO:0000256" key="22">
    <source>
        <dbReference type="HAMAP-Rule" id="MF_04072"/>
    </source>
</evidence>
<evidence type="ECO:0000256" key="21">
    <source>
        <dbReference type="ARBA" id="ARBA00023296"/>
    </source>
</evidence>
<dbReference type="GO" id="GO:0075512">
    <property type="term" value="P:clathrin-dependent endocytosis of virus by host cell"/>
    <property type="evidence" value="ECO:0007669"/>
    <property type="project" value="UniProtKB-UniRule"/>
</dbReference>
<evidence type="ECO:0000256" key="15">
    <source>
        <dbReference type="ARBA" id="ARBA00023136"/>
    </source>
</evidence>
<evidence type="ECO:0000256" key="9">
    <source>
        <dbReference type="ARBA" id="ARBA00022595"/>
    </source>
</evidence>
<keyword evidence="21 22" id="KW-1160">Virus entry into host cell</keyword>
<keyword evidence="15 22" id="KW-0472">Membrane</keyword>
<dbReference type="GO" id="GO:0046789">
    <property type="term" value="F:host cell surface receptor binding"/>
    <property type="evidence" value="ECO:0007669"/>
    <property type="project" value="UniProtKB-UniRule"/>
</dbReference>
<dbReference type="GO" id="GO:0019062">
    <property type="term" value="P:virion attachment to host cell"/>
    <property type="evidence" value="ECO:0007669"/>
    <property type="project" value="UniProtKB-KW"/>
</dbReference>
<organism evidence="25">
    <name type="scientific">Influenza A virus</name>
    <dbReference type="NCBI Taxonomy" id="11320"/>
    <lineage>
        <taxon>Viruses</taxon>
        <taxon>Riboviria</taxon>
        <taxon>Orthornavirae</taxon>
        <taxon>Negarnaviricota</taxon>
        <taxon>Polyploviricotina</taxon>
        <taxon>Insthoviricetes</taxon>
        <taxon>Articulavirales</taxon>
        <taxon>Orthomyxoviridae</taxon>
        <taxon>Alphainfluenzavirus</taxon>
        <taxon>Alphainfluenzavirus influenzae</taxon>
    </lineage>
</organism>
<keyword evidence="22" id="KW-0732">Signal</keyword>
<dbReference type="InterPro" id="IPR001364">
    <property type="entry name" value="Hemagglutn_influenz_A/B"/>
</dbReference>
<keyword evidence="16 22" id="KW-0564">Palmitate</keyword>
<protein>
    <recommendedName>
        <fullName evidence="22">Hemagglutinin</fullName>
    </recommendedName>
    <component>
        <recommendedName>
            <fullName evidence="22">Hemagglutinin HA1 chain</fullName>
        </recommendedName>
    </component>
    <component>
        <recommendedName>
            <fullName evidence="22">Hemagglutinin HA2 chain</fullName>
        </recommendedName>
    </component>
</protein>
<name>A0A2Z5CZT1_9INFA</name>
<evidence type="ECO:0000256" key="12">
    <source>
        <dbReference type="ARBA" id="ARBA00022870"/>
    </source>
</evidence>
<dbReference type="InterPro" id="IPR013828">
    <property type="entry name" value="Hemagglutn_HA1_a/b_dom_sf"/>
</dbReference>
<comment type="function">
    <text evidence="23">Binds to sialic acid-containing receptors on the cell surface, bringing about the attachment of the virus particle to the cell. This attachment induces virion internalization of about two third of the virus particles through clathrin-dependent endocytosis and about one third through a clathrin- and caveolin-independent pathway. Plays a major role in the determination of host range restriction and virulence. Class I viral fusion protein. Responsible for penetration of the virus into the cell cytoplasm by mediating the fusion of the membrane of the endocytosed virus particle with the endosomal membrane. Low pH in endosomes induces an irreversible conformational change in HA2, releasing the fusion hydrophobic peptide. Several trimers are required to form a competent fusion pore.</text>
</comment>
<dbReference type="EMBL" id="MH597381">
    <property type="protein sequence ID" value="AXB35713.1"/>
    <property type="molecule type" value="Viral_cRNA"/>
</dbReference>
<keyword evidence="9 22" id="KW-1162">Viral penetration into host cytoplasm</keyword>
<gene>
    <name evidence="22 25" type="primary">HA</name>
</gene>
<dbReference type="PRINTS" id="PR00330">
    <property type="entry name" value="HEMAGGLUTN1"/>
</dbReference>
<dbReference type="SUPFAM" id="SSF58064">
    <property type="entry name" value="Influenza hemagglutinin (stalk)"/>
    <property type="match status" value="1"/>
</dbReference>
<evidence type="ECO:0000256" key="11">
    <source>
        <dbReference type="ARBA" id="ARBA00022844"/>
    </source>
</evidence>
<dbReference type="HAMAP" id="MF_04072">
    <property type="entry name" value="INFV_HEMA"/>
    <property type="match status" value="1"/>
</dbReference>
<dbReference type="Gene3D" id="3.90.20.10">
    <property type="match status" value="1"/>
</dbReference>
<keyword evidence="3 22" id="KW-1168">Fusion of virus membrane with host membrane</keyword>
<keyword evidence="20 22" id="KW-0449">Lipoprotein</keyword>
<keyword evidence="8 22" id="KW-0945">Host-virus interaction</keyword>
<evidence type="ECO:0000256" key="2">
    <source>
        <dbReference type="ARBA" id="ARBA00006321"/>
    </source>
</evidence>
<feature type="disulfide bond" evidence="22">
    <location>
        <begin position="294"/>
        <end position="318"/>
    </location>
</feature>
<feature type="disulfide bond" description="Interchain (between HA1 and HA2 chains)" evidence="22">
    <location>
        <begin position="20"/>
        <end position="479"/>
    </location>
</feature>
<feature type="disulfide bond" evidence="22">
    <location>
        <begin position="58"/>
        <end position="290"/>
    </location>
</feature>
<dbReference type="GO" id="GO:0019031">
    <property type="term" value="C:viral envelope"/>
    <property type="evidence" value="ECO:0007669"/>
    <property type="project" value="UniProtKB-UniRule"/>
</dbReference>
<evidence type="ECO:0000256" key="7">
    <source>
        <dbReference type="ARBA" id="ARBA00022570"/>
    </source>
</evidence>
<feature type="transmembrane region" description="Helical" evidence="22">
    <location>
        <begin position="530"/>
        <end position="553"/>
    </location>
</feature>
<comment type="PTM">
    <text evidence="22">In natural infection, inactive HA is matured into HA1 and HA2 outside the cell by one or more trypsin-like, arginine-specific endoprotease secreted by the bronchial epithelial cells. One identified protease that may be involved in this process is secreted in lungs by club cells.</text>
</comment>
<keyword evidence="22" id="KW-1133">Transmembrane helix</keyword>
<evidence type="ECO:0000256" key="16">
    <source>
        <dbReference type="ARBA" id="ARBA00023139"/>
    </source>
</evidence>
<feature type="lipid moiety-binding region" description="S-palmitoyl cysteine; by host" evidence="22">
    <location>
        <position position="564"/>
    </location>
</feature>
<comment type="subunit">
    <text evidence="22 23">Homotrimer of disulfide-linked HA1-HA2.</text>
</comment>
<keyword evidence="24" id="KW-0175">Coiled coil</keyword>
<feature type="disulfide bond" evidence="22">
    <location>
        <begin position="106"/>
        <end position="151"/>
    </location>
</feature>
<dbReference type="GO" id="GO:0019064">
    <property type="term" value="P:fusion of virus membrane with host plasma membrane"/>
    <property type="evidence" value="ECO:0007669"/>
    <property type="project" value="InterPro"/>
</dbReference>
<evidence type="ECO:0000256" key="17">
    <source>
        <dbReference type="ARBA" id="ARBA00023157"/>
    </source>
</evidence>
<accession>A0A2Z5CZT1</accession>
<evidence type="ECO:0000256" key="8">
    <source>
        <dbReference type="ARBA" id="ARBA00022581"/>
    </source>
</evidence>
<feature type="lipid moiety-binding region" description="S-palmitoyl cysteine; by host" evidence="22">
    <location>
        <position position="561"/>
    </location>
</feature>
<evidence type="ECO:0000256" key="14">
    <source>
        <dbReference type="ARBA" id="ARBA00022890"/>
    </source>
</evidence>
<dbReference type="InterPro" id="IPR000149">
    <property type="entry name" value="Hemagglutn_influenz_A"/>
</dbReference>
<dbReference type="Proteomes" id="UP001382175">
    <property type="component" value="Genome"/>
</dbReference>
<comment type="subcellular location">
    <subcellularLocation>
        <location evidence="1 22">Host apical cell membrane</location>
        <topology evidence="1 22">Single-pass type I membrane protein</topology>
    </subcellularLocation>
    <subcellularLocation>
        <location evidence="22">Virion membrane</location>
        <topology evidence="22">Single-pass type I membrane protein</topology>
    </subcellularLocation>
    <text evidence="22">Targeted to the apical plasma membrane in epithelial polarized cells through a signal present in the transmembrane domain. Associated with glycosphingolipid- and cholesterol-enriched detergent-resistant lipid rafts.</text>
</comment>
<evidence type="ECO:0000256" key="6">
    <source>
        <dbReference type="ARBA" id="ARBA00022546"/>
    </source>
</evidence>
<dbReference type="GO" id="GO:0046761">
    <property type="term" value="P:viral budding from plasma membrane"/>
    <property type="evidence" value="ECO:0007669"/>
    <property type="project" value="UniProtKB-UniRule"/>
</dbReference>
<evidence type="ECO:0000256" key="3">
    <source>
        <dbReference type="ARBA" id="ARBA00022506"/>
    </source>
</evidence>
<evidence type="ECO:0000256" key="19">
    <source>
        <dbReference type="ARBA" id="ARBA00023261"/>
    </source>
</evidence>
<keyword evidence="10 22" id="KW-1161">Viral attachment to host cell</keyword>
<sequence length="565" mass="62975" precursor="true">MKKVLLFAAIIICIQADEICIGYLSNNSTEKVDTIIERNVTVTSSVELVENEHTGSFCSIDGKAPISLGDCSFAGWILGNPRCDDLIGKTSWSYIVEKPNPINGICYPGTLENEEELRLKFSGVLEFSKFEAFTSNGWGAVNSGAGVTAACKFGSSNSFFRHMVWLIHQSGTYPVIRRTFNNTKGRDVLMVWGIHHPSTLKEQQDLYKKDSSYVAVGSESYNRRFTPEISTRPQVNGQAGRMTFYWTVVKPGESITFESNGAFLAPRYAFELVSLGSGKLFRSDLSIESCSTKCQSEIGGINTNRSFHNVHRNTIGDCPKYVNVKSLKLATGLRNVPAIATRGLFGAIAGFIEGGWPGLINGWYGFQHRNEEGTGIAADKESTQKAIDQITSKVNNIVDRMNTNFESVQHEFSEVEERINQLSKHVDDSVVDIWSYNAQLLVLLENEKTLDLHDSNVRNLHEKVRRMLKDNAKDEGNGCFTFYHKCDNECIEKVRNGTYDHKEFEEESKLNRQEIEGVKLDSNGSVYKILSIYSCIASSLVLAAIIVGFIFWACSNGSCRCTICI</sequence>
<feature type="chain" id="PRO_5023287764" description="Hemagglutinin HA1 chain" evidence="22">
    <location>
        <begin position="17"/>
        <end position="342"/>
    </location>
</feature>
<reference evidence="25" key="1">
    <citation type="submission" date="2018-07" db="EMBL/GenBank/DDBJ databases">
        <title>Whole genome assembly of Influenza A virus.</title>
        <authorList>
            <person name="Tan G."/>
            <person name="Pickett B."/>
            <person name="Fedorova N."/>
            <person name="Amedeo P."/>
            <person name="Hu L."/>
            <person name="Christensen J."/>
            <person name="Miller J."/>
            <person name="Durbin A."/>
            <person name="Williams T."/>
            <person name="Poulson R."/>
            <person name="Stallknecht D."/>
        </authorList>
    </citation>
    <scope>NUCLEOTIDE SEQUENCE</scope>
    <source>
        <strain evidence="25">A/ruddy turnstone/Delaware/650612/2002</strain>
    </source>
</reference>
<keyword evidence="14 22" id="KW-1164">Virus endocytosis by host</keyword>
<evidence type="ECO:0000256" key="18">
    <source>
        <dbReference type="ARBA" id="ARBA00023180"/>
    </source>
</evidence>
<keyword evidence="19 22" id="KW-1167">Clathrin- and caveolin-independent endocytosis of virus by host</keyword>
<dbReference type="GO" id="GO:0055036">
    <property type="term" value="C:virion membrane"/>
    <property type="evidence" value="ECO:0007669"/>
    <property type="project" value="UniProtKB-SubCell"/>
</dbReference>
<keyword evidence="7 22" id="KW-1165">Clathrin-mediated endocytosis of virus by host</keyword>
<comment type="PTM">
    <text evidence="22">Palmitoylated.</text>
</comment>
<feature type="coiled-coil region" evidence="24">
    <location>
        <begin position="398"/>
        <end position="425"/>
    </location>
</feature>
<comment type="function">
    <text evidence="22">Binds to sialic acid-containing receptors on the cell surface, bringing about the attachment of the virus particle to the cell. This attachment induces virion internalization either through clathrin-dependent endocytosis or through clathrin- and caveolin-independent pathway. Plays a major role in the determination of host range restriction and virulence. Class I viral fusion protein. Responsible for penetration of the virus into the cell cytoplasm by mediating the fusion of the membrane of the endocytosed virus particle with the endosomal membrane. Low pH in endosomes induces an irreversible conformational change in HA2, releasing the fusion hydrophobic peptide. Several trimers are required to form a competent fusion pore.</text>
</comment>
<evidence type="ECO:0000256" key="20">
    <source>
        <dbReference type="ARBA" id="ARBA00023288"/>
    </source>
</evidence>
<keyword evidence="4 22" id="KW-1170">Fusion of virus membrane with host endosomal membrane</keyword>
<dbReference type="InterPro" id="IPR008980">
    <property type="entry name" value="Capsid_hemagglutn"/>
</dbReference>
<keyword evidence="18 22" id="KW-0325">Glycoprotein</keyword>
<feature type="disulfide bond" evidence="22">
    <location>
        <begin position="486"/>
        <end position="490"/>
    </location>
</feature>
<keyword evidence="6 22" id="KW-0348">Hemagglutinin</keyword>
<dbReference type="PRINTS" id="PR00329">
    <property type="entry name" value="HEMAGGLUTN12"/>
</dbReference>